<protein>
    <submittedName>
        <fullName evidence="2">F0F1-ATPase subunit family protein</fullName>
    </submittedName>
</protein>
<dbReference type="RefSeq" id="WP_011477940.1">
    <property type="nucleotide sequence ID" value="NZ_LAOI01000001.1"/>
</dbReference>
<accession>A0A0F3QFP4</accession>
<keyword evidence="1" id="KW-0812">Transmembrane</keyword>
<organism evidence="2 3">
    <name type="scientific">Rickettsia bellii str. RML An4</name>
    <dbReference type="NCBI Taxonomy" id="1359193"/>
    <lineage>
        <taxon>Bacteria</taxon>
        <taxon>Pseudomonadati</taxon>
        <taxon>Pseudomonadota</taxon>
        <taxon>Alphaproteobacteria</taxon>
        <taxon>Rickettsiales</taxon>
        <taxon>Rickettsiaceae</taxon>
        <taxon>Rickettsieae</taxon>
        <taxon>Rickettsia</taxon>
        <taxon>belli group</taxon>
    </lineage>
</organism>
<dbReference type="InterPro" id="IPR032820">
    <property type="entry name" value="ATPase_put"/>
</dbReference>
<evidence type="ECO:0000313" key="2">
    <source>
        <dbReference type="EMBL" id="KJV90249.1"/>
    </source>
</evidence>
<keyword evidence="1" id="KW-0472">Membrane</keyword>
<name>A0A0F3QFP4_RICBE</name>
<evidence type="ECO:0000256" key="1">
    <source>
        <dbReference type="SAM" id="Phobius"/>
    </source>
</evidence>
<dbReference type="EMBL" id="LAOI01000001">
    <property type="protein sequence ID" value="KJV90249.1"/>
    <property type="molecule type" value="Genomic_DNA"/>
</dbReference>
<feature type="transmembrane region" description="Helical" evidence="1">
    <location>
        <begin position="30"/>
        <end position="49"/>
    </location>
</feature>
<evidence type="ECO:0000313" key="3">
    <source>
        <dbReference type="Proteomes" id="UP000033661"/>
    </source>
</evidence>
<reference evidence="2 3" key="1">
    <citation type="submission" date="2015-02" db="EMBL/GenBank/DDBJ databases">
        <title>Genome Sequencing of Rickettsiales.</title>
        <authorList>
            <person name="Daugherty S.C."/>
            <person name="Su Q."/>
            <person name="Abolude K."/>
            <person name="Beier-Sexton M."/>
            <person name="Carlyon J.A."/>
            <person name="Carter R."/>
            <person name="Day N.P."/>
            <person name="Dumler S.J."/>
            <person name="Dyachenko V."/>
            <person name="Godinez A."/>
            <person name="Kurtti T.J."/>
            <person name="Lichay M."/>
            <person name="Mullins K.E."/>
            <person name="Ott S."/>
            <person name="Pappas-Brown V."/>
            <person name="Paris D.H."/>
            <person name="Patel P."/>
            <person name="Richards A.L."/>
            <person name="Sadzewicz L."/>
            <person name="Sears K."/>
            <person name="Seidman D."/>
            <person name="Sengamalay N."/>
            <person name="Stenos J."/>
            <person name="Tallon L.J."/>
            <person name="Vincent G."/>
            <person name="Fraser C.M."/>
            <person name="Munderloh U."/>
            <person name="Dunning-Hotopp J.C."/>
        </authorList>
    </citation>
    <scope>NUCLEOTIDE SEQUENCE [LARGE SCALE GENOMIC DNA]</scope>
    <source>
        <strain evidence="2 3">RML An4</strain>
    </source>
</reference>
<comment type="caution">
    <text evidence="2">The sequence shown here is derived from an EMBL/GenBank/DDBJ whole genome shotgun (WGS) entry which is preliminary data.</text>
</comment>
<gene>
    <name evidence="2" type="ORF">RBEAN4_1252</name>
</gene>
<feature type="transmembrane region" description="Helical" evidence="1">
    <location>
        <begin position="61"/>
        <end position="79"/>
    </location>
</feature>
<dbReference type="PATRIC" id="fig|1359193.3.peg.1211"/>
<sequence length="87" mass="9834">MDNDKLKDIKTRINQLKTDKTPNSNLQQEISPFTIAIDLVSGTMVGFVIGLLTDKFFHSKPLFIIIFTIIGIIAGFNIVRQRLISKK</sequence>
<keyword evidence="1" id="KW-1133">Transmembrane helix</keyword>
<dbReference type="Pfam" id="PF09527">
    <property type="entry name" value="ATPase_gene1"/>
    <property type="match status" value="1"/>
</dbReference>
<proteinExistence type="predicted"/>
<dbReference type="Proteomes" id="UP000033661">
    <property type="component" value="Unassembled WGS sequence"/>
</dbReference>
<dbReference type="AlphaFoldDB" id="A0A0F3QFP4"/>
<keyword evidence="3" id="KW-1185">Reference proteome</keyword>